<dbReference type="OrthoDB" id="10493242at2759"/>
<feature type="compositionally biased region" description="Basic and acidic residues" evidence="1">
    <location>
        <begin position="140"/>
        <end position="151"/>
    </location>
</feature>
<proteinExistence type="predicted"/>
<organism evidence="3 4">
    <name type="scientific">Phialocephala subalpina</name>
    <dbReference type="NCBI Taxonomy" id="576137"/>
    <lineage>
        <taxon>Eukaryota</taxon>
        <taxon>Fungi</taxon>
        <taxon>Dikarya</taxon>
        <taxon>Ascomycota</taxon>
        <taxon>Pezizomycotina</taxon>
        <taxon>Leotiomycetes</taxon>
        <taxon>Helotiales</taxon>
        <taxon>Mollisiaceae</taxon>
        <taxon>Phialocephala</taxon>
        <taxon>Phialocephala fortinii species complex</taxon>
    </lineage>
</organism>
<gene>
    <name evidence="3" type="ORF">PAC_15213</name>
</gene>
<feature type="region of interest" description="Disordered" evidence="1">
    <location>
        <begin position="230"/>
        <end position="251"/>
    </location>
</feature>
<evidence type="ECO:0000313" key="4">
    <source>
        <dbReference type="Proteomes" id="UP000184330"/>
    </source>
</evidence>
<sequence length="320" mass="34778">MEWLNVLYVFYLAKVAVQSYVYFASLKNPPTATITYATASVAVLSVVALFHVIVHTTKKAPLSDPAVIIYLCLSYVLAFLWHEPTRAAANGILSFALVTTSDLLILILFCLHNLVLLLRNKQNKDPEVAEVRSAPAELSRGAEQRLRHEPPPTEPVAPAEPQRSISPRQDATPPSLGPGRSFESNFAHRGTPPRVASSFGSFGSFGAVAEASTIDVQRTPGSVVLMHDSRRTRVSGKESEDRAPPASHGMTHDIRLGEVVSPTTVRTIALPNVHPLHRAEYGQFDSWFDPPSPIPSPAESRASERTITLARGDGAVGNMF</sequence>
<evidence type="ECO:0000256" key="2">
    <source>
        <dbReference type="SAM" id="Phobius"/>
    </source>
</evidence>
<dbReference type="EMBL" id="FJOG01000030">
    <property type="protein sequence ID" value="CZR65313.1"/>
    <property type="molecule type" value="Genomic_DNA"/>
</dbReference>
<keyword evidence="2" id="KW-1133">Transmembrane helix</keyword>
<evidence type="ECO:0000313" key="3">
    <source>
        <dbReference type="EMBL" id="CZR65313.1"/>
    </source>
</evidence>
<feature type="region of interest" description="Disordered" evidence="1">
    <location>
        <begin position="128"/>
        <end position="190"/>
    </location>
</feature>
<name>A0A1L7XJX7_9HELO</name>
<evidence type="ECO:0000256" key="1">
    <source>
        <dbReference type="SAM" id="MobiDB-lite"/>
    </source>
</evidence>
<keyword evidence="4" id="KW-1185">Reference proteome</keyword>
<protein>
    <submittedName>
        <fullName evidence="3">Uncharacterized protein</fullName>
    </submittedName>
</protein>
<dbReference type="Proteomes" id="UP000184330">
    <property type="component" value="Unassembled WGS sequence"/>
</dbReference>
<keyword evidence="2" id="KW-0812">Transmembrane</keyword>
<accession>A0A1L7XJX7</accession>
<feature type="transmembrane region" description="Helical" evidence="2">
    <location>
        <begin position="34"/>
        <end position="54"/>
    </location>
</feature>
<reference evidence="3 4" key="1">
    <citation type="submission" date="2016-03" db="EMBL/GenBank/DDBJ databases">
        <authorList>
            <person name="Ploux O."/>
        </authorList>
    </citation>
    <scope>NUCLEOTIDE SEQUENCE [LARGE SCALE GENOMIC DNA]</scope>
    <source>
        <strain evidence="3 4">UAMH 11012</strain>
    </source>
</reference>
<dbReference type="AlphaFoldDB" id="A0A1L7XJX7"/>
<feature type="transmembrane region" description="Helical" evidence="2">
    <location>
        <begin position="88"/>
        <end position="111"/>
    </location>
</feature>
<feature type="transmembrane region" description="Helical" evidence="2">
    <location>
        <begin position="66"/>
        <end position="82"/>
    </location>
</feature>
<keyword evidence="2" id="KW-0472">Membrane</keyword>
<feature type="compositionally biased region" description="Basic and acidic residues" evidence="1">
    <location>
        <begin position="230"/>
        <end position="243"/>
    </location>
</feature>